<dbReference type="RefSeq" id="XP_004831985.1">
    <property type="nucleotide sequence ID" value="XM_004831928.1"/>
</dbReference>
<evidence type="ECO:0000313" key="1">
    <source>
        <dbReference type="EMBL" id="EKX72533.1"/>
    </source>
</evidence>
<dbReference type="Proteomes" id="UP000031512">
    <property type="component" value="Unassembled WGS sequence"/>
</dbReference>
<comment type="caution">
    <text evidence="1">The sequence shown here is derived from an EMBL/GenBank/DDBJ whole genome shotgun (WGS) entry which is preliminary data.</text>
</comment>
<protein>
    <recommendedName>
        <fullName evidence="3">Signal peptide containing protein</fullName>
    </recommendedName>
</protein>
<dbReference type="KEGG" id="beq:BEWA_050010"/>
<proteinExistence type="predicted"/>
<dbReference type="AlphaFoldDB" id="L1LBI1"/>
<evidence type="ECO:0000313" key="2">
    <source>
        <dbReference type="Proteomes" id="UP000031512"/>
    </source>
</evidence>
<sequence length="210" mass="23067">MEDACMVDISLQHTTMGSLWVESPFFDLTGICNDFYFLVINTEISFVQGLFRKTKMNRRNRLETPKALLLLLLSAPEPTVGSPSKESSVKEALLDLSSVDKAAFNVHDLPGTPPFQLISPKEGVTVENVVDGKINVWVGNSGDKLNHARLYLKGEDPAIVFVVAQTKNGPLQRYFAKLSGNEWVDCTCTASEKLKALGPKEPQGDSPAKK</sequence>
<dbReference type="VEuPathDB" id="PiroplasmaDB:BEWA_050010"/>
<dbReference type="OrthoDB" id="360827at2759"/>
<evidence type="ECO:0008006" key="3">
    <source>
        <dbReference type="Google" id="ProtNLM"/>
    </source>
</evidence>
<keyword evidence="2" id="KW-1185">Reference proteome</keyword>
<dbReference type="EMBL" id="ACOU01000007">
    <property type="protein sequence ID" value="EKX72533.1"/>
    <property type="molecule type" value="Genomic_DNA"/>
</dbReference>
<gene>
    <name evidence="1" type="ORF">BEWA_050010</name>
</gene>
<name>L1LBI1_THEEQ</name>
<accession>L1LBI1</accession>
<dbReference type="GeneID" id="15804081"/>
<reference evidence="1 2" key="1">
    <citation type="journal article" date="2012" name="BMC Genomics">
        <title>Comparative genomic analysis and phylogenetic position of Theileria equi.</title>
        <authorList>
            <person name="Kappmeyer L.S."/>
            <person name="Thiagarajan M."/>
            <person name="Herndon D.R."/>
            <person name="Ramsay J.D."/>
            <person name="Caler E."/>
            <person name="Djikeng A."/>
            <person name="Gillespie J.J."/>
            <person name="Lau A.O."/>
            <person name="Roalson E.H."/>
            <person name="Silva J.C."/>
            <person name="Silva M.G."/>
            <person name="Suarez C.E."/>
            <person name="Ueti M.W."/>
            <person name="Nene V.M."/>
            <person name="Mealey R.H."/>
            <person name="Knowles D.P."/>
            <person name="Brayton K.A."/>
        </authorList>
    </citation>
    <scope>NUCLEOTIDE SEQUENCE [LARGE SCALE GENOMIC DNA]</scope>
    <source>
        <strain evidence="1 2">WA</strain>
    </source>
</reference>
<organism evidence="1 2">
    <name type="scientific">Theileria equi strain WA</name>
    <dbReference type="NCBI Taxonomy" id="1537102"/>
    <lineage>
        <taxon>Eukaryota</taxon>
        <taxon>Sar</taxon>
        <taxon>Alveolata</taxon>
        <taxon>Apicomplexa</taxon>
        <taxon>Aconoidasida</taxon>
        <taxon>Piroplasmida</taxon>
        <taxon>Theileriidae</taxon>
        <taxon>Theileria</taxon>
    </lineage>
</organism>